<dbReference type="GO" id="GO:0016788">
    <property type="term" value="F:hydrolase activity, acting on ester bonds"/>
    <property type="evidence" value="ECO:0007669"/>
    <property type="project" value="InterPro"/>
</dbReference>
<name>I9RYW3_9BACE</name>
<dbReference type="InterPro" id="IPR011856">
    <property type="entry name" value="tRNA_endonuc-like_dom_sf"/>
</dbReference>
<keyword evidence="3" id="KW-0378">Hydrolase</keyword>
<dbReference type="RefSeq" id="WP_007486302.1">
    <property type="nucleotide sequence ID" value="NZ_JH724315.1"/>
</dbReference>
<evidence type="ECO:0000256" key="2">
    <source>
        <dbReference type="ARBA" id="ARBA00022722"/>
    </source>
</evidence>
<dbReference type="EMBL" id="AGXS01000020">
    <property type="protein sequence ID" value="EIY48033.1"/>
    <property type="molecule type" value="Genomic_DNA"/>
</dbReference>
<dbReference type="Gene3D" id="3.40.1350.10">
    <property type="match status" value="1"/>
</dbReference>
<accession>I9RYW3</accession>
<evidence type="ECO:0000256" key="3">
    <source>
        <dbReference type="ARBA" id="ARBA00022801"/>
    </source>
</evidence>
<evidence type="ECO:0000313" key="6">
    <source>
        <dbReference type="Proteomes" id="UP000003089"/>
    </source>
</evidence>
<evidence type="ECO:0000259" key="4">
    <source>
        <dbReference type="SMART" id="SM00990"/>
    </source>
</evidence>
<sequence>MEKKVERYLVNRVERMGGLCVKFPPLFFAGFPDRIVLLPGARIIFVETKDKGKKPTVLQVRIHGKLKGMGFRVEVLDRKESIDEFMLTL</sequence>
<dbReference type="STRING" id="997884.HMPREF1068_03112"/>
<proteinExistence type="predicted"/>
<dbReference type="HOGENOM" id="CLU_161041_1_0_10"/>
<dbReference type="GO" id="GO:0003676">
    <property type="term" value="F:nucleic acid binding"/>
    <property type="evidence" value="ECO:0007669"/>
    <property type="project" value="InterPro"/>
</dbReference>
<dbReference type="eggNOG" id="ENOG5032Y88">
    <property type="taxonomic scope" value="Bacteria"/>
</dbReference>
<evidence type="ECO:0000313" key="5">
    <source>
        <dbReference type="EMBL" id="EIY48033.1"/>
    </source>
</evidence>
<comment type="cofactor">
    <cofactor evidence="1">
        <name>Mg(2+)</name>
        <dbReference type="ChEBI" id="CHEBI:18420"/>
    </cofactor>
</comment>
<comment type="caution">
    <text evidence="5">The sequence shown here is derived from an EMBL/GenBank/DDBJ whole genome shotgun (WGS) entry which is preliminary data.</text>
</comment>
<dbReference type="GO" id="GO:0004518">
    <property type="term" value="F:nuclease activity"/>
    <property type="evidence" value="ECO:0007669"/>
    <property type="project" value="UniProtKB-KW"/>
</dbReference>
<keyword evidence="6" id="KW-1185">Reference proteome</keyword>
<reference evidence="5 6" key="1">
    <citation type="submission" date="2012-02" db="EMBL/GenBank/DDBJ databases">
        <title>The Genome Sequence of Bacteroides nordii CL02T12C05.</title>
        <authorList>
            <consortium name="The Broad Institute Genome Sequencing Platform"/>
            <person name="Earl A."/>
            <person name="Ward D."/>
            <person name="Feldgarden M."/>
            <person name="Gevers D."/>
            <person name="Zitomersky N.L."/>
            <person name="Coyne M.J."/>
            <person name="Comstock L.E."/>
            <person name="Young S.K."/>
            <person name="Zeng Q."/>
            <person name="Gargeya S."/>
            <person name="Fitzgerald M."/>
            <person name="Haas B."/>
            <person name="Abouelleil A."/>
            <person name="Alvarado L."/>
            <person name="Arachchi H.M."/>
            <person name="Berlin A."/>
            <person name="Chapman S.B."/>
            <person name="Gearin G."/>
            <person name="Goldberg J."/>
            <person name="Griggs A."/>
            <person name="Gujja S."/>
            <person name="Hansen M."/>
            <person name="Heiman D."/>
            <person name="Howarth C."/>
            <person name="Larimer J."/>
            <person name="Lui A."/>
            <person name="MacDonald P.J.P."/>
            <person name="McCowen C."/>
            <person name="Montmayeur A."/>
            <person name="Murphy C."/>
            <person name="Neiman D."/>
            <person name="Pearson M."/>
            <person name="Priest M."/>
            <person name="Roberts A."/>
            <person name="Saif S."/>
            <person name="Shea T."/>
            <person name="Sisk P."/>
            <person name="Stolte C."/>
            <person name="Sykes S."/>
            <person name="Wortman J."/>
            <person name="Nusbaum C."/>
            <person name="Birren B."/>
        </authorList>
    </citation>
    <scope>NUCLEOTIDE SEQUENCE [LARGE SCALE GENOMIC DNA]</scope>
    <source>
        <strain evidence="5 6">CL02T12C05</strain>
    </source>
</reference>
<protein>
    <recommendedName>
        <fullName evidence="4">VRR-NUC domain-containing protein</fullName>
    </recommendedName>
</protein>
<organism evidence="5 6">
    <name type="scientific">Bacteroides nordii CL02T12C05</name>
    <dbReference type="NCBI Taxonomy" id="997884"/>
    <lineage>
        <taxon>Bacteria</taxon>
        <taxon>Pseudomonadati</taxon>
        <taxon>Bacteroidota</taxon>
        <taxon>Bacteroidia</taxon>
        <taxon>Bacteroidales</taxon>
        <taxon>Bacteroidaceae</taxon>
        <taxon>Bacteroides</taxon>
    </lineage>
</organism>
<dbReference type="SMART" id="SM00990">
    <property type="entry name" value="VRR_NUC"/>
    <property type="match status" value="1"/>
</dbReference>
<gene>
    <name evidence="5" type="ORF">HMPREF1068_03112</name>
</gene>
<evidence type="ECO:0000256" key="1">
    <source>
        <dbReference type="ARBA" id="ARBA00001946"/>
    </source>
</evidence>
<keyword evidence="2" id="KW-0540">Nuclease</keyword>
<dbReference type="AlphaFoldDB" id="I9RYW3"/>
<dbReference type="Proteomes" id="UP000003089">
    <property type="component" value="Unassembled WGS sequence"/>
</dbReference>
<feature type="domain" description="VRR-NUC" evidence="4">
    <location>
        <begin position="1"/>
        <end position="80"/>
    </location>
</feature>
<dbReference type="InterPro" id="IPR014883">
    <property type="entry name" value="VRR_NUC"/>
</dbReference>